<reference evidence="1" key="1">
    <citation type="submission" date="2013-08" db="EMBL/GenBank/DDBJ databases">
        <authorList>
            <person name="Mendez C."/>
            <person name="Richter M."/>
            <person name="Ferrer M."/>
            <person name="Sanchez J."/>
        </authorList>
    </citation>
    <scope>NUCLEOTIDE SEQUENCE</scope>
</reference>
<reference evidence="1" key="2">
    <citation type="journal article" date="2014" name="ISME J.">
        <title>Microbial stratification in low pH oxic and suboxic macroscopic growths along an acid mine drainage.</title>
        <authorList>
            <person name="Mendez-Garcia C."/>
            <person name="Mesa V."/>
            <person name="Sprenger R.R."/>
            <person name="Richter M."/>
            <person name="Diez M.S."/>
            <person name="Solano J."/>
            <person name="Bargiela R."/>
            <person name="Golyshina O.V."/>
            <person name="Manteca A."/>
            <person name="Ramos J.L."/>
            <person name="Gallego J.R."/>
            <person name="Llorente I."/>
            <person name="Martins Dos Santos V.A."/>
            <person name="Jensen O.N."/>
            <person name="Pelaez A.I."/>
            <person name="Sanchez J."/>
            <person name="Ferrer M."/>
        </authorList>
    </citation>
    <scope>NUCLEOTIDE SEQUENCE</scope>
</reference>
<keyword evidence="1" id="KW-0489">Methyltransferase</keyword>
<dbReference type="EMBL" id="AUZZ01008440">
    <property type="protein sequence ID" value="EQD37975.1"/>
    <property type="molecule type" value="Genomic_DNA"/>
</dbReference>
<dbReference type="GO" id="GO:0032259">
    <property type="term" value="P:methylation"/>
    <property type="evidence" value="ECO:0007669"/>
    <property type="project" value="UniProtKB-KW"/>
</dbReference>
<dbReference type="AlphaFoldDB" id="T1A7Z5"/>
<evidence type="ECO:0000313" key="1">
    <source>
        <dbReference type="EMBL" id="EQD37975.1"/>
    </source>
</evidence>
<keyword evidence="1" id="KW-0808">Transferase</keyword>
<name>T1A7Z5_9ZZZZ</name>
<feature type="non-terminal residue" evidence="1">
    <location>
        <position position="386"/>
    </location>
</feature>
<protein>
    <submittedName>
        <fullName evidence="1">N-6 DNA Methylase family</fullName>
    </submittedName>
</protein>
<accession>T1A7Z5</accession>
<sequence length="386" mass="42811">MLSRYRVDYIVKTTNEVGFSEGASFRDILFVATKQPPDPQNLVRVVFLRERLGVIEGRSQGRLQSVARAIQSGTATNEVEFRDFPQSEMIAESQDLMGFIGASSGRNLDVLRKTLDALRKQPSIKPFPRRYLSEGFGARPQGLAGLIYVMRDRDTPSRFTRSLLKLGSVHRDTIEVLPLNPDLPVAGFSFPREKTTPAVRNLVGQDTIDISGKTDYILRDSYPGLKMLSSVSSWSGTQRGRGLLTKERASPESLRLGSRTAAVSSFLTNLALLHRFDPTTPNSKVVAVWSREKFVPNNNMFIVDVAGNLGKALAVYLNSSFSIAQFLLHKQETTRTLIDIKISDLEGFMAPDPDRIEPTVIQGLARVFDTFSDSTLGSIIEDYTSG</sequence>
<comment type="caution">
    <text evidence="1">The sequence shown here is derived from an EMBL/GenBank/DDBJ whole genome shotgun (WGS) entry which is preliminary data.</text>
</comment>
<proteinExistence type="predicted"/>
<dbReference type="GO" id="GO:0008168">
    <property type="term" value="F:methyltransferase activity"/>
    <property type="evidence" value="ECO:0007669"/>
    <property type="project" value="UniProtKB-KW"/>
</dbReference>
<organism evidence="1">
    <name type="scientific">mine drainage metagenome</name>
    <dbReference type="NCBI Taxonomy" id="410659"/>
    <lineage>
        <taxon>unclassified sequences</taxon>
        <taxon>metagenomes</taxon>
        <taxon>ecological metagenomes</taxon>
    </lineage>
</organism>
<gene>
    <name evidence="1" type="ORF">B2A_11684</name>
</gene>